<sequence length="279" mass="28595">MIEMPMTRWKLAALVGMAAAGLATILGGGSLGEVARPAAAAMPGGGAVTGSAFLVAPGLLVTNVHVVLHCRAQGRPVQVAGLAGPWRVLAEEGSSDLVLLSGPPSGEAFLSLSTAQRLPRDMPVLALGYPARAARAGQMEAAPGRIRRAALTVHDPEGGHAPSFVMTDRQGREVEARWEDGIRYFGSEKAGRLRWRLEIDAATGGGNSGGPVLDAAGNVVGVVYAGGQGSTAAVPLADLRELLARAGVAPRLRTPAGLAAPDWSAVRARAAPAVRRLFC</sequence>
<name>A0A2C7A8K5_9PROT</name>
<protein>
    <recommendedName>
        <fullName evidence="4">Serine protease</fullName>
    </recommendedName>
</protein>
<keyword evidence="3" id="KW-1185">Reference proteome</keyword>
<dbReference type="SUPFAM" id="SSF50494">
    <property type="entry name" value="Trypsin-like serine proteases"/>
    <property type="match status" value="1"/>
</dbReference>
<keyword evidence="1" id="KW-1133">Transmembrane helix</keyword>
<evidence type="ECO:0000313" key="2">
    <source>
        <dbReference type="EMBL" id="PHK93685.1"/>
    </source>
</evidence>
<dbReference type="Gene3D" id="2.40.10.120">
    <property type="match status" value="1"/>
</dbReference>
<dbReference type="InterPro" id="IPR009003">
    <property type="entry name" value="Peptidase_S1_PA"/>
</dbReference>
<gene>
    <name evidence="2" type="ORF">CR162_16995</name>
</gene>
<feature type="transmembrane region" description="Helical" evidence="1">
    <location>
        <begin position="50"/>
        <end position="68"/>
    </location>
</feature>
<evidence type="ECO:0008006" key="4">
    <source>
        <dbReference type="Google" id="ProtNLM"/>
    </source>
</evidence>
<organism evidence="2 3">
    <name type="scientific">Teichococcus rhizosphaerae</name>
    <dbReference type="NCBI Taxonomy" id="1335062"/>
    <lineage>
        <taxon>Bacteria</taxon>
        <taxon>Pseudomonadati</taxon>
        <taxon>Pseudomonadota</taxon>
        <taxon>Alphaproteobacteria</taxon>
        <taxon>Acetobacterales</taxon>
        <taxon>Roseomonadaceae</taxon>
        <taxon>Roseomonas</taxon>
    </lineage>
</organism>
<dbReference type="OrthoDB" id="7271731at2"/>
<keyword evidence="1" id="KW-0472">Membrane</keyword>
<dbReference type="EMBL" id="PDNU01000037">
    <property type="protein sequence ID" value="PHK93685.1"/>
    <property type="molecule type" value="Genomic_DNA"/>
</dbReference>
<dbReference type="Pfam" id="PF13365">
    <property type="entry name" value="Trypsin_2"/>
    <property type="match status" value="1"/>
</dbReference>
<evidence type="ECO:0000256" key="1">
    <source>
        <dbReference type="SAM" id="Phobius"/>
    </source>
</evidence>
<reference evidence="2 3" key="1">
    <citation type="submission" date="2017-10" db="EMBL/GenBank/DDBJ databases">
        <authorList>
            <person name="Banno H."/>
            <person name="Chua N.-H."/>
        </authorList>
    </citation>
    <scope>NUCLEOTIDE SEQUENCE [LARGE SCALE GENOMIC DNA]</scope>
    <source>
        <strain evidence="2 3">YW11</strain>
    </source>
</reference>
<accession>A0A2C7A8K5</accession>
<dbReference type="AlphaFoldDB" id="A0A2C7A8K5"/>
<dbReference type="Proteomes" id="UP000223527">
    <property type="component" value="Unassembled WGS sequence"/>
</dbReference>
<proteinExistence type="predicted"/>
<evidence type="ECO:0000313" key="3">
    <source>
        <dbReference type="Proteomes" id="UP000223527"/>
    </source>
</evidence>
<comment type="caution">
    <text evidence="2">The sequence shown here is derived from an EMBL/GenBank/DDBJ whole genome shotgun (WGS) entry which is preliminary data.</text>
</comment>
<keyword evidence="1" id="KW-0812">Transmembrane</keyword>